<dbReference type="Pfam" id="PF05147">
    <property type="entry name" value="LANC_like"/>
    <property type="match status" value="1"/>
</dbReference>
<name>A0ABS6XRM2_9FLAO</name>
<sequence length="385" mass="44356">MQEKIIKIEKNIWDAFSKENEIGLYNGLSGFILFYDCMYKAYPVEEFENKLLAVIEKTNELIEEKQSSITLCSGIAGYGLTLLRIKSSSIDISEDYFNNIDAFLLDDFKLFYESNCFDFMHESMGIAMYYIERFKLNKNETLSNVLCAFAENLIHKIEIDFKQVLVKSDESRGEYYSLGMAHGVAGYMNFLIYLKKHLAPLNTDISDALRVCADFLVSYKQYDSQTKQYYPNLFSLKTNDFIPSRLSWCQGDLGVSNALYNTGVFLDDTLIIKEAIALMNHCATISFEDSAVNDFGVCHGSAGILIQFYLASKKFKIDYSREIDRWFETLKKQTNNFEEFLWYENSSNKYIPETNLLVGTVGLGLTVLTIENKIDLTWLEIFNLH</sequence>
<accession>A0ABS6XRM2</accession>
<dbReference type="Proteomes" id="UP000812031">
    <property type="component" value="Unassembled WGS sequence"/>
</dbReference>
<protein>
    <recommendedName>
        <fullName evidence="3">Lanthionine synthetase C-like protein</fullName>
    </recommendedName>
</protein>
<keyword evidence="2" id="KW-1185">Reference proteome</keyword>
<dbReference type="RefSeq" id="WP_219315863.1">
    <property type="nucleotide sequence ID" value="NZ_JAHWYN010000002.1"/>
</dbReference>
<evidence type="ECO:0000313" key="2">
    <source>
        <dbReference type="Proteomes" id="UP000812031"/>
    </source>
</evidence>
<organism evidence="1 2">
    <name type="scientific">Flavobacterium taihuense</name>
    <dbReference type="NCBI Taxonomy" id="2857508"/>
    <lineage>
        <taxon>Bacteria</taxon>
        <taxon>Pseudomonadati</taxon>
        <taxon>Bacteroidota</taxon>
        <taxon>Flavobacteriia</taxon>
        <taxon>Flavobacteriales</taxon>
        <taxon>Flavobacteriaceae</taxon>
        <taxon>Flavobacterium</taxon>
    </lineage>
</organism>
<proteinExistence type="predicted"/>
<gene>
    <name evidence="1" type="ORF">KZH69_02395</name>
</gene>
<dbReference type="EMBL" id="JAHWYN010000002">
    <property type="protein sequence ID" value="MBW4359325.1"/>
    <property type="molecule type" value="Genomic_DNA"/>
</dbReference>
<evidence type="ECO:0008006" key="3">
    <source>
        <dbReference type="Google" id="ProtNLM"/>
    </source>
</evidence>
<comment type="caution">
    <text evidence="1">The sequence shown here is derived from an EMBL/GenBank/DDBJ whole genome shotgun (WGS) entry which is preliminary data.</text>
</comment>
<dbReference type="SMART" id="SM01260">
    <property type="entry name" value="LANC_like"/>
    <property type="match status" value="1"/>
</dbReference>
<evidence type="ECO:0000313" key="1">
    <source>
        <dbReference type="EMBL" id="MBW4359325.1"/>
    </source>
</evidence>
<dbReference type="InterPro" id="IPR007822">
    <property type="entry name" value="LANC-like"/>
</dbReference>
<reference evidence="1 2" key="1">
    <citation type="submission" date="2021-07" db="EMBL/GenBank/DDBJ databases">
        <title>Flavobacterium sp. nov. isolated from sediment on the Taihu Lake.</title>
        <authorList>
            <person name="Qu J.-H."/>
        </authorList>
    </citation>
    <scope>NUCLEOTIDE SEQUENCE [LARGE SCALE GENOMIC DNA]</scope>
    <source>
        <strain evidence="1 2">NAS39</strain>
    </source>
</reference>